<dbReference type="PROSITE" id="PS51257">
    <property type="entry name" value="PROKAR_LIPOPROTEIN"/>
    <property type="match status" value="1"/>
</dbReference>
<evidence type="ECO:0000313" key="2">
    <source>
        <dbReference type="Proteomes" id="UP000076852"/>
    </source>
</evidence>
<dbReference type="EMBL" id="CP014579">
    <property type="protein sequence ID" value="ANB74894.1"/>
    <property type="molecule type" value="Genomic_DNA"/>
</dbReference>
<accession>A0A160FQF7</accession>
<dbReference type="KEGG" id="buz:AYM40_20810"/>
<sequence length="86" mass="9542">MTDEHGRAIFFVHGLFGACNQMRIPGRLTGLILAKAEASMTVSQAMLRLAIRLFRDNGSLNGVRESLARFSDALRTAKLRAEYIDC</sequence>
<proteinExistence type="predicted"/>
<dbReference type="STRING" id="1804984.AYM40_20810"/>
<protein>
    <submittedName>
        <fullName evidence="1">Uncharacterized protein</fullName>
    </submittedName>
</protein>
<name>A0A160FQF7_9BURK</name>
<dbReference type="AlphaFoldDB" id="A0A160FQF7"/>
<dbReference type="Proteomes" id="UP000076852">
    <property type="component" value="Chromosome 2"/>
</dbReference>
<keyword evidence="2" id="KW-1185">Reference proteome</keyword>
<evidence type="ECO:0000313" key="1">
    <source>
        <dbReference type="EMBL" id="ANB74894.1"/>
    </source>
</evidence>
<gene>
    <name evidence="1" type="ORF">AYM40_20810</name>
</gene>
<reference evidence="1 2" key="1">
    <citation type="journal article" date="2016" name="Gene">
        <title>PacBio SMRT assembly of a complex multi-replicon genome reveals chlorocatechol degradative operon in a region of genome plasticity.</title>
        <authorList>
            <person name="Ricker N."/>
            <person name="Shen S.Y."/>
            <person name="Goordial J."/>
            <person name="Jin S."/>
            <person name="Fulthorpe R.R."/>
        </authorList>
    </citation>
    <scope>NUCLEOTIDE SEQUENCE [LARGE SCALE GENOMIC DNA]</scope>
    <source>
        <strain evidence="1 2">OLGA172</strain>
    </source>
</reference>
<organism evidence="1 2">
    <name type="scientific">Paraburkholderia phytofirmans OLGA172</name>
    <dbReference type="NCBI Taxonomy" id="1417228"/>
    <lineage>
        <taxon>Bacteria</taxon>
        <taxon>Pseudomonadati</taxon>
        <taxon>Pseudomonadota</taxon>
        <taxon>Betaproteobacteria</taxon>
        <taxon>Burkholderiales</taxon>
        <taxon>Burkholderiaceae</taxon>
        <taxon>Paraburkholderia</taxon>
    </lineage>
</organism>